<proteinExistence type="predicted"/>
<comment type="caution">
    <text evidence="2">The sequence shown here is derived from an EMBL/GenBank/DDBJ whole genome shotgun (WGS) entry which is preliminary data.</text>
</comment>
<dbReference type="Gene3D" id="3.90.25.10">
    <property type="entry name" value="UDP-galactose 4-epimerase, domain 1"/>
    <property type="match status" value="1"/>
</dbReference>
<keyword evidence="3" id="KW-1185">Reference proteome</keyword>
<dbReference type="Gene3D" id="3.40.50.720">
    <property type="entry name" value="NAD(P)-binding Rossmann-like Domain"/>
    <property type="match status" value="1"/>
</dbReference>
<dbReference type="PANTHER" id="PTHR43162:SF1">
    <property type="entry name" value="PRESTALK A DIFFERENTIATION PROTEIN A"/>
    <property type="match status" value="1"/>
</dbReference>
<dbReference type="InterPro" id="IPR008030">
    <property type="entry name" value="NmrA-like"/>
</dbReference>
<dbReference type="EMBL" id="RAWE01000002">
    <property type="protein sequence ID" value="RKH07688.1"/>
    <property type="molecule type" value="Genomic_DNA"/>
</dbReference>
<sequence length="291" mass="31788">MKIALVGATGNVAGRALEKLVQAGARTVALVRHPEKLPESLRSRVQVEQGSLEDGAFVARATRAADALLWLTPTTFDARDFRAHTLDLARNAARALQENTIQRVVFVSSHGADRSGLGHVSFAGEVEQVLEAAAPHTVVLRSAGFMENLFTSVEALKHGQLFTLLPPDKKYPLVATRDVGDVAARWLLDSTWTGHHVRGVHGAEDLSAHDLAGILERVLGTPMRCQQVPPEAIRDAFLKRGMSPSVADAYAGMFKAFAQKDYRPTEPRTPETTTPTTFESFVRERLAPRLR</sequence>
<protein>
    <submittedName>
        <fullName evidence="2">NmrA family transcriptional regulator</fullName>
    </submittedName>
</protein>
<gene>
    <name evidence="2" type="ORF">D7X32_01030</name>
</gene>
<evidence type="ECO:0000313" key="3">
    <source>
        <dbReference type="Proteomes" id="UP000268313"/>
    </source>
</evidence>
<name>A0A3A8KHK5_9BACT</name>
<reference evidence="3" key="1">
    <citation type="submission" date="2018-09" db="EMBL/GenBank/DDBJ databases">
        <authorList>
            <person name="Livingstone P.G."/>
            <person name="Whitworth D.E."/>
        </authorList>
    </citation>
    <scope>NUCLEOTIDE SEQUENCE [LARGE SCALE GENOMIC DNA]</scope>
    <source>
        <strain evidence="3">CA043D</strain>
    </source>
</reference>
<evidence type="ECO:0000313" key="2">
    <source>
        <dbReference type="EMBL" id="RKH07688.1"/>
    </source>
</evidence>
<dbReference type="RefSeq" id="WP_120600603.1">
    <property type="nucleotide sequence ID" value="NZ_RAWE01000002.1"/>
</dbReference>
<dbReference type="InterPro" id="IPR036291">
    <property type="entry name" value="NAD(P)-bd_dom_sf"/>
</dbReference>
<organism evidence="2 3">
    <name type="scientific">Corallococcus carmarthensis</name>
    <dbReference type="NCBI Taxonomy" id="2316728"/>
    <lineage>
        <taxon>Bacteria</taxon>
        <taxon>Pseudomonadati</taxon>
        <taxon>Myxococcota</taxon>
        <taxon>Myxococcia</taxon>
        <taxon>Myxococcales</taxon>
        <taxon>Cystobacterineae</taxon>
        <taxon>Myxococcaceae</taxon>
        <taxon>Corallococcus</taxon>
    </lineage>
</organism>
<dbReference type="Pfam" id="PF05368">
    <property type="entry name" value="NmrA"/>
    <property type="match status" value="1"/>
</dbReference>
<dbReference type="InterPro" id="IPR051604">
    <property type="entry name" value="Ergot_Alk_Oxidoreductase"/>
</dbReference>
<dbReference type="OrthoDB" id="9777801at2"/>
<evidence type="ECO:0000259" key="1">
    <source>
        <dbReference type="Pfam" id="PF05368"/>
    </source>
</evidence>
<dbReference type="SUPFAM" id="SSF51735">
    <property type="entry name" value="NAD(P)-binding Rossmann-fold domains"/>
    <property type="match status" value="1"/>
</dbReference>
<accession>A0A3A8KHK5</accession>
<dbReference type="Proteomes" id="UP000268313">
    <property type="component" value="Unassembled WGS sequence"/>
</dbReference>
<feature type="domain" description="NmrA-like" evidence="1">
    <location>
        <begin position="2"/>
        <end position="269"/>
    </location>
</feature>
<dbReference type="AlphaFoldDB" id="A0A3A8KHK5"/>
<dbReference type="PANTHER" id="PTHR43162">
    <property type="match status" value="1"/>
</dbReference>